<dbReference type="SUPFAM" id="SSF52540">
    <property type="entry name" value="P-loop containing nucleoside triphosphate hydrolases"/>
    <property type="match status" value="1"/>
</dbReference>
<comment type="subcellular location">
    <subcellularLocation>
        <location evidence="1">Cell membrane</location>
        <topology evidence="1">Peripheral membrane protein</topology>
    </subcellularLocation>
</comment>
<protein>
    <submittedName>
        <fullName evidence="10">ABC transporter ATP-binding protein</fullName>
    </submittedName>
</protein>
<dbReference type="InterPro" id="IPR050086">
    <property type="entry name" value="MetN_ABC_transporter-like"/>
</dbReference>
<dbReference type="PANTHER" id="PTHR43166">
    <property type="entry name" value="AMINO ACID IMPORT ATP-BINDING PROTEIN"/>
    <property type="match status" value="1"/>
</dbReference>
<keyword evidence="3" id="KW-0813">Transport</keyword>
<evidence type="ECO:0000256" key="5">
    <source>
        <dbReference type="ARBA" id="ARBA00022741"/>
    </source>
</evidence>
<dbReference type="InterPro" id="IPR003593">
    <property type="entry name" value="AAA+_ATPase"/>
</dbReference>
<sequence>MMKNKLFELKNVTKVFKNSIIAIDDLSIEINSGVTVIIGPSGSGKSTVLRLLNLLEKPTSGQVLYNNEDITSKDFNLSNHRMKVTMVFQNFNLFPHLTVLENLNIAQIDVLKKTRIDAINTSMQYLDRVGLTDKAYSYPNQLSGGQKQRIAIARALCMNPDVILFDEPTSALDPEMIKEVLLVMRELANDGMTMIIVTHEMNFAKSFADEILVIDEGRLVERGSSNDIFNNPKNERTKRFLDNITYDLKWCEPLANEDFKW</sequence>
<dbReference type="GO" id="GO:0005524">
    <property type="term" value="F:ATP binding"/>
    <property type="evidence" value="ECO:0007669"/>
    <property type="project" value="UniProtKB-KW"/>
</dbReference>
<dbReference type="InterPro" id="IPR017871">
    <property type="entry name" value="ABC_transporter-like_CS"/>
</dbReference>
<evidence type="ECO:0000256" key="4">
    <source>
        <dbReference type="ARBA" id="ARBA00022475"/>
    </source>
</evidence>
<dbReference type="Pfam" id="PF00005">
    <property type="entry name" value="ABC_tran"/>
    <property type="match status" value="1"/>
</dbReference>
<evidence type="ECO:0000256" key="1">
    <source>
        <dbReference type="ARBA" id="ARBA00004202"/>
    </source>
</evidence>
<evidence type="ECO:0000256" key="3">
    <source>
        <dbReference type="ARBA" id="ARBA00022448"/>
    </source>
</evidence>
<dbReference type="KEGG" id="aaxa:NCTC10138_00825"/>
<keyword evidence="5" id="KW-0547">Nucleotide-binding</keyword>
<feature type="domain" description="ABC transporter" evidence="9">
    <location>
        <begin position="7"/>
        <end position="241"/>
    </location>
</feature>
<evidence type="ECO:0000256" key="7">
    <source>
        <dbReference type="ARBA" id="ARBA00022970"/>
    </source>
</evidence>
<dbReference type="Proteomes" id="UP000289841">
    <property type="component" value="Chromosome"/>
</dbReference>
<keyword evidence="6 10" id="KW-0067">ATP-binding</keyword>
<gene>
    <name evidence="10" type="primary">artM_3</name>
    <name evidence="10" type="ORF">NCTC10138_00825</name>
</gene>
<accession>A0A449BDC3</accession>
<keyword evidence="7" id="KW-0029">Amino-acid transport</keyword>
<dbReference type="Gene3D" id="3.40.50.300">
    <property type="entry name" value="P-loop containing nucleotide triphosphate hydrolases"/>
    <property type="match status" value="1"/>
</dbReference>
<dbReference type="SMART" id="SM00382">
    <property type="entry name" value="AAA"/>
    <property type="match status" value="1"/>
</dbReference>
<organism evidence="10 11">
    <name type="scientific">Haploplasma axanthum</name>
    <name type="common">Acholeplasma axanthum</name>
    <dbReference type="NCBI Taxonomy" id="29552"/>
    <lineage>
        <taxon>Bacteria</taxon>
        <taxon>Bacillati</taxon>
        <taxon>Mycoplasmatota</taxon>
        <taxon>Mollicutes</taxon>
        <taxon>Acholeplasmatales</taxon>
        <taxon>Acholeplasmataceae</taxon>
        <taxon>Haploplasma</taxon>
    </lineage>
</organism>
<dbReference type="AlphaFoldDB" id="A0A449BDC3"/>
<evidence type="ECO:0000256" key="6">
    <source>
        <dbReference type="ARBA" id="ARBA00022840"/>
    </source>
</evidence>
<dbReference type="GO" id="GO:0015424">
    <property type="term" value="F:ABC-type amino acid transporter activity"/>
    <property type="evidence" value="ECO:0007669"/>
    <property type="project" value="InterPro"/>
</dbReference>
<dbReference type="InterPro" id="IPR030679">
    <property type="entry name" value="ABC_ATPase_HisP-typ"/>
</dbReference>
<dbReference type="GO" id="GO:0016887">
    <property type="term" value="F:ATP hydrolysis activity"/>
    <property type="evidence" value="ECO:0007669"/>
    <property type="project" value="InterPro"/>
</dbReference>
<dbReference type="InterPro" id="IPR003439">
    <property type="entry name" value="ABC_transporter-like_ATP-bd"/>
</dbReference>
<keyword evidence="8" id="KW-0472">Membrane</keyword>
<evidence type="ECO:0000313" key="11">
    <source>
        <dbReference type="Proteomes" id="UP000289841"/>
    </source>
</evidence>
<dbReference type="STRING" id="1278311.GCA_000428705_00950"/>
<dbReference type="GO" id="GO:0005886">
    <property type="term" value="C:plasma membrane"/>
    <property type="evidence" value="ECO:0007669"/>
    <property type="project" value="UniProtKB-SubCell"/>
</dbReference>
<dbReference type="EMBL" id="LR215048">
    <property type="protein sequence ID" value="VEU80454.1"/>
    <property type="molecule type" value="Genomic_DNA"/>
</dbReference>
<keyword evidence="11" id="KW-1185">Reference proteome</keyword>
<proteinExistence type="inferred from homology"/>
<dbReference type="PROSITE" id="PS50893">
    <property type="entry name" value="ABC_TRANSPORTER_2"/>
    <property type="match status" value="1"/>
</dbReference>
<evidence type="ECO:0000256" key="2">
    <source>
        <dbReference type="ARBA" id="ARBA00005417"/>
    </source>
</evidence>
<name>A0A449BDC3_HAPAX</name>
<evidence type="ECO:0000313" key="10">
    <source>
        <dbReference type="EMBL" id="VEU80454.1"/>
    </source>
</evidence>
<keyword evidence="4" id="KW-1003">Cell membrane</keyword>
<dbReference type="PANTHER" id="PTHR43166:SF9">
    <property type="entry name" value="GLUTAMATE_ASPARTATE IMPORT ATP-BINDING PROTEIN GLTL"/>
    <property type="match status" value="1"/>
</dbReference>
<reference evidence="10 11" key="1">
    <citation type="submission" date="2019-01" db="EMBL/GenBank/DDBJ databases">
        <authorList>
            <consortium name="Pathogen Informatics"/>
        </authorList>
    </citation>
    <scope>NUCLEOTIDE SEQUENCE [LARGE SCALE GENOMIC DNA]</scope>
    <source>
        <strain evidence="10 11">NCTC10138</strain>
    </source>
</reference>
<comment type="similarity">
    <text evidence="2">Belongs to the ABC transporter superfamily.</text>
</comment>
<dbReference type="PIRSF" id="PIRSF039085">
    <property type="entry name" value="ABC_ATPase_HisP"/>
    <property type="match status" value="1"/>
</dbReference>
<dbReference type="InterPro" id="IPR027417">
    <property type="entry name" value="P-loop_NTPase"/>
</dbReference>
<evidence type="ECO:0000259" key="9">
    <source>
        <dbReference type="PROSITE" id="PS50893"/>
    </source>
</evidence>
<dbReference type="OrthoDB" id="9802264at2"/>
<evidence type="ECO:0000256" key="8">
    <source>
        <dbReference type="ARBA" id="ARBA00023136"/>
    </source>
</evidence>
<dbReference type="PROSITE" id="PS00211">
    <property type="entry name" value="ABC_TRANSPORTER_1"/>
    <property type="match status" value="1"/>
</dbReference>